<protein>
    <submittedName>
        <fullName evidence="1">Uncharacterized protein</fullName>
    </submittedName>
</protein>
<evidence type="ECO:0000313" key="1">
    <source>
        <dbReference type="EMBL" id="KAG1536389.1"/>
    </source>
</evidence>
<keyword evidence="2" id="KW-1185">Reference proteome</keyword>
<reference evidence="1 2" key="1">
    <citation type="journal article" date="2020" name="Microb. Genom.">
        <title>Genetic diversity of clinical and environmental Mucorales isolates obtained from an investigation of mucormycosis cases among solid organ transplant recipients.</title>
        <authorList>
            <person name="Nguyen M.H."/>
            <person name="Kaul D."/>
            <person name="Muto C."/>
            <person name="Cheng S.J."/>
            <person name="Richter R.A."/>
            <person name="Bruno V.M."/>
            <person name="Liu G."/>
            <person name="Beyhan S."/>
            <person name="Sundermann A.J."/>
            <person name="Mounaud S."/>
            <person name="Pasculle A.W."/>
            <person name="Nierman W.C."/>
            <person name="Driscoll E."/>
            <person name="Cumbie R."/>
            <person name="Clancy C.J."/>
            <person name="Dupont C.L."/>
        </authorList>
    </citation>
    <scope>NUCLEOTIDE SEQUENCE [LARGE SCALE GENOMIC DNA]</scope>
    <source>
        <strain evidence="1 2">GL24</strain>
    </source>
</reference>
<proteinExistence type="predicted"/>
<gene>
    <name evidence="1" type="ORF">G6F50_015075</name>
</gene>
<name>A0A9P6Y0B2_9FUNG</name>
<dbReference type="EMBL" id="JAANIU010007903">
    <property type="protein sequence ID" value="KAG1536389.1"/>
    <property type="molecule type" value="Genomic_DNA"/>
</dbReference>
<dbReference type="AlphaFoldDB" id="A0A9P6Y0B2"/>
<accession>A0A9P6Y0B2</accession>
<evidence type="ECO:0000313" key="2">
    <source>
        <dbReference type="Proteomes" id="UP000740926"/>
    </source>
</evidence>
<sequence length="154" mass="16876">MRLQAQHWRLHRFALHWQAETPAQIDRLHQRRGIGIDGVAVDADRLRHARLVVTDTSNQVQQLQRALHGSGTRLVQHERRAGHGDGFHHLRAVIEGVDQPGHAGIRSEFAADEAEAGNLVFVESSHGVSGQARARAMARGVSVGGCSARVLDIT</sequence>
<comment type="caution">
    <text evidence="1">The sequence shown here is derived from an EMBL/GenBank/DDBJ whole genome shotgun (WGS) entry which is preliminary data.</text>
</comment>
<dbReference type="Proteomes" id="UP000740926">
    <property type="component" value="Unassembled WGS sequence"/>
</dbReference>
<organism evidence="1 2">
    <name type="scientific">Rhizopus delemar</name>
    <dbReference type="NCBI Taxonomy" id="936053"/>
    <lineage>
        <taxon>Eukaryota</taxon>
        <taxon>Fungi</taxon>
        <taxon>Fungi incertae sedis</taxon>
        <taxon>Mucoromycota</taxon>
        <taxon>Mucoromycotina</taxon>
        <taxon>Mucoromycetes</taxon>
        <taxon>Mucorales</taxon>
        <taxon>Mucorineae</taxon>
        <taxon>Rhizopodaceae</taxon>
        <taxon>Rhizopus</taxon>
    </lineage>
</organism>